<reference evidence="1 2" key="1">
    <citation type="journal article" date="2019" name="Sci. Rep.">
        <title>Orb-weaving spider Araneus ventricosus genome elucidates the spidroin gene catalogue.</title>
        <authorList>
            <person name="Kono N."/>
            <person name="Nakamura H."/>
            <person name="Ohtoshi R."/>
            <person name="Moran D.A.P."/>
            <person name="Shinohara A."/>
            <person name="Yoshida Y."/>
            <person name="Fujiwara M."/>
            <person name="Mori M."/>
            <person name="Tomita M."/>
            <person name="Arakawa K."/>
        </authorList>
    </citation>
    <scope>NUCLEOTIDE SEQUENCE [LARGE SCALE GENOMIC DNA]</scope>
</reference>
<gene>
    <name evidence="1" type="ORF">AVEN_182489_1</name>
</gene>
<dbReference type="EMBL" id="BGPR01000125">
    <property type="protein sequence ID" value="GBL96892.1"/>
    <property type="molecule type" value="Genomic_DNA"/>
</dbReference>
<dbReference type="Proteomes" id="UP000499080">
    <property type="component" value="Unassembled WGS sequence"/>
</dbReference>
<dbReference type="AlphaFoldDB" id="A0A4Y2BXK3"/>
<sequence>MDSGYKSTEYEERALIAGEGHLEDFLSPGDVYGSRFDVLVKQLLTKKCQTKQSLILTFSPEGRHLNSSANFKLSDGWVRVSIRIGNLQYPHLYRREIICNFRCFPPSSPLRINALFVKFRGTLDRRYGVEDWRGSASSDVVLVI</sequence>
<keyword evidence="2" id="KW-1185">Reference proteome</keyword>
<organism evidence="1 2">
    <name type="scientific">Araneus ventricosus</name>
    <name type="common">Orbweaver spider</name>
    <name type="synonym">Epeira ventricosa</name>
    <dbReference type="NCBI Taxonomy" id="182803"/>
    <lineage>
        <taxon>Eukaryota</taxon>
        <taxon>Metazoa</taxon>
        <taxon>Ecdysozoa</taxon>
        <taxon>Arthropoda</taxon>
        <taxon>Chelicerata</taxon>
        <taxon>Arachnida</taxon>
        <taxon>Araneae</taxon>
        <taxon>Araneomorphae</taxon>
        <taxon>Entelegynae</taxon>
        <taxon>Araneoidea</taxon>
        <taxon>Araneidae</taxon>
        <taxon>Araneus</taxon>
    </lineage>
</organism>
<proteinExistence type="predicted"/>
<comment type="caution">
    <text evidence="1">The sequence shown here is derived from an EMBL/GenBank/DDBJ whole genome shotgun (WGS) entry which is preliminary data.</text>
</comment>
<evidence type="ECO:0000313" key="1">
    <source>
        <dbReference type="EMBL" id="GBL96892.1"/>
    </source>
</evidence>
<evidence type="ECO:0000313" key="2">
    <source>
        <dbReference type="Proteomes" id="UP000499080"/>
    </source>
</evidence>
<accession>A0A4Y2BXK3</accession>
<name>A0A4Y2BXK3_ARAVE</name>
<protein>
    <submittedName>
        <fullName evidence="1">Uncharacterized protein</fullName>
    </submittedName>
</protein>